<accession>A0A2T8FER9</accession>
<proteinExistence type="predicted"/>
<dbReference type="InterPro" id="IPR006047">
    <property type="entry name" value="GH13_cat_dom"/>
</dbReference>
<dbReference type="InterPro" id="IPR017853">
    <property type="entry name" value="GH"/>
</dbReference>
<dbReference type="InterPro" id="IPR013780">
    <property type="entry name" value="Glyco_hydro_b"/>
</dbReference>
<dbReference type="Pfam" id="PF22157">
    <property type="entry name" value="SupH-like_C"/>
    <property type="match status" value="1"/>
</dbReference>
<dbReference type="InterPro" id="IPR045857">
    <property type="entry name" value="O16G_dom_2"/>
</dbReference>
<dbReference type="SUPFAM" id="SSF51011">
    <property type="entry name" value="Glycosyl hydrolase domain"/>
    <property type="match status" value="1"/>
</dbReference>
<dbReference type="GO" id="GO:0005975">
    <property type="term" value="P:carbohydrate metabolic process"/>
    <property type="evidence" value="ECO:0007669"/>
    <property type="project" value="InterPro"/>
</dbReference>
<dbReference type="Proteomes" id="UP000246018">
    <property type="component" value="Unassembled WGS sequence"/>
</dbReference>
<reference evidence="2" key="1">
    <citation type="submission" date="2018-04" db="EMBL/GenBank/DDBJ databases">
        <title>Genome of Nocardioides gansuensis WSJ-1.</title>
        <authorList>
            <person name="Wu S."/>
            <person name="Wang G."/>
        </authorList>
    </citation>
    <scope>NUCLEOTIDE SEQUENCE [LARGE SCALE GENOMIC DNA]</scope>
    <source>
        <strain evidence="2">WSJ-1</strain>
    </source>
</reference>
<evidence type="ECO:0000259" key="1">
    <source>
        <dbReference type="SMART" id="SM00642"/>
    </source>
</evidence>
<dbReference type="SUPFAM" id="SSF51445">
    <property type="entry name" value="(Trans)glycosidases"/>
    <property type="match status" value="1"/>
</dbReference>
<dbReference type="Gene3D" id="3.90.400.10">
    <property type="entry name" value="Oligo-1,6-glucosidase, Domain 2"/>
    <property type="match status" value="1"/>
</dbReference>
<gene>
    <name evidence="2" type="ORF">DDE18_00745</name>
</gene>
<evidence type="ECO:0000313" key="3">
    <source>
        <dbReference type="Proteomes" id="UP000246018"/>
    </source>
</evidence>
<comment type="caution">
    <text evidence="2">The sequence shown here is derived from an EMBL/GenBank/DDBJ whole genome shotgun (WGS) entry which is preliminary data.</text>
</comment>
<keyword evidence="3" id="KW-1185">Reference proteome</keyword>
<dbReference type="EMBL" id="QDGZ01000001">
    <property type="protein sequence ID" value="PVG84204.1"/>
    <property type="molecule type" value="Genomic_DNA"/>
</dbReference>
<dbReference type="Pfam" id="PF00128">
    <property type="entry name" value="Alpha-amylase"/>
    <property type="match status" value="2"/>
</dbReference>
<sequence length="563" mass="64415">MNLTDTADLWWKTAVIYCADVQTFLDLDRDGHGDLRGMQHRVDYLAELGITCLWLMPFYPTTDKDDGYDVTDFYGVDPRVGSAGDFVELVHTCRSRGIRVIVDLVMNHTSERHPWFVEARKSPDNPMRHWYVWRGSTPPDTSKQVVFPDVEDSIWELDERTGEYYLHNFYKTQPDLNLANPEVRDEVVRTMGYWLQLGVSGFRVDAIPFMFQVDQLPKRERRFPDFDTHAYLRSLRSQSGRRVGDSILLGENNLPYEEQRQFFGGGDGDELTVQFDFIGMQATWLSLARGDCRPLADALRQRPPVDPSSQWGNFLRNHDELTLDKLSKQERHEVFDAFGPDPEMQIFDRGLRRRLPTMLGGDQRRIRMAYSLMFSLPGTPVLFYGEEIGMGENLDIPGRNAVRSPMQWSPGPHGGFTTSDRRRLRRPAVTGMWGPEHVNVSDQRNDPDSLLSFIKLLVNRYRQSPEIGWSGVEVLDHSDPRVLVHVLRKDEWAMVALHNFGDEPVEVSVPVPGVPRGTSLVDLLSPGVPDRTTAGASGRLDLTLPPYGYAWWRVLHDGEVRLA</sequence>
<dbReference type="Gene3D" id="3.20.20.80">
    <property type="entry name" value="Glycosidases"/>
    <property type="match status" value="1"/>
</dbReference>
<feature type="domain" description="Glycosyl hydrolase family 13 catalytic" evidence="1">
    <location>
        <begin position="22"/>
        <end position="425"/>
    </location>
</feature>
<dbReference type="PANTHER" id="PTHR10357">
    <property type="entry name" value="ALPHA-AMYLASE FAMILY MEMBER"/>
    <property type="match status" value="1"/>
</dbReference>
<dbReference type="RefSeq" id="WP_116570332.1">
    <property type="nucleotide sequence ID" value="NZ_QDGZ01000001.1"/>
</dbReference>
<dbReference type="AlphaFoldDB" id="A0A2T8FER9"/>
<dbReference type="OrthoDB" id="9043248at2"/>
<name>A0A2T8FER9_9ACTN</name>
<evidence type="ECO:0000313" key="2">
    <source>
        <dbReference type="EMBL" id="PVG84204.1"/>
    </source>
</evidence>
<protein>
    <submittedName>
        <fullName evidence="2">Trehalose synthase</fullName>
    </submittedName>
</protein>
<dbReference type="SMART" id="SM00642">
    <property type="entry name" value="Aamy"/>
    <property type="match status" value="1"/>
</dbReference>
<dbReference type="Gene3D" id="2.60.40.1180">
    <property type="entry name" value="Golgi alpha-mannosidase II"/>
    <property type="match status" value="1"/>
</dbReference>
<dbReference type="CDD" id="cd11334">
    <property type="entry name" value="AmyAc_TreS"/>
    <property type="match status" value="1"/>
</dbReference>
<organism evidence="2 3">
    <name type="scientific">Nocardioides gansuensis</name>
    <dbReference type="NCBI Taxonomy" id="2138300"/>
    <lineage>
        <taxon>Bacteria</taxon>
        <taxon>Bacillati</taxon>
        <taxon>Actinomycetota</taxon>
        <taxon>Actinomycetes</taxon>
        <taxon>Propionibacteriales</taxon>
        <taxon>Nocardioidaceae</taxon>
        <taxon>Nocardioides</taxon>
    </lineage>
</organism>
<dbReference type="InterPro" id="IPR054049">
    <property type="entry name" value="SupH-like_C"/>
</dbReference>
<dbReference type="PANTHER" id="PTHR10357:SF219">
    <property type="entry name" value="MALTOSE ALPHA-D-GLUCOSYLTRANSFERASE"/>
    <property type="match status" value="1"/>
</dbReference>